<dbReference type="SUPFAM" id="SSF81593">
    <property type="entry name" value="Nucleotidyltransferase substrate binding subunit/domain"/>
    <property type="match status" value="1"/>
</dbReference>
<dbReference type="GO" id="GO:0004540">
    <property type="term" value="F:RNA nuclease activity"/>
    <property type="evidence" value="ECO:0007669"/>
    <property type="project" value="InterPro"/>
</dbReference>
<dbReference type="Proteomes" id="UP000257123">
    <property type="component" value="Unassembled WGS sequence"/>
</dbReference>
<dbReference type="GO" id="GO:0016787">
    <property type="term" value="F:hydrolase activity"/>
    <property type="evidence" value="ECO:0007669"/>
    <property type="project" value="UniProtKB-KW"/>
</dbReference>
<sequence>MVSKPYESLSKAEKYAIRYSLIIIAETVSALALHIARRALRAVPQTPIHALRLLRDSGFLSPRECDELERLVKLRNLLAHRYWVVDDRRVYESVKGDFESLLNFLQRLEMLYGI</sequence>
<dbReference type="InterPro" id="IPR052379">
    <property type="entry name" value="Type_VII_TA_RNase"/>
</dbReference>
<dbReference type="PANTHER" id="PTHR33397">
    <property type="entry name" value="UPF0331 PROTEIN YUTE"/>
    <property type="match status" value="1"/>
</dbReference>
<reference evidence="8 9" key="1">
    <citation type="submission" date="2017-07" db="EMBL/GenBank/DDBJ databases">
        <title>Draft genome sequence of aerobic hyperthermophilic archaea, Pyrobaculum aerophilum YKB31 and YKB32.</title>
        <authorList>
            <person name="Mochizuki T."/>
            <person name="Berliner A.J."/>
            <person name="Yoshida-Takashima Y."/>
            <person name="Takaki Y."/>
            <person name="Nunoura T."/>
            <person name="Takai K."/>
        </authorList>
    </citation>
    <scope>NUCLEOTIDE SEQUENCE [LARGE SCALE GENOMIC DNA]</scope>
    <source>
        <strain evidence="6 9">YKB31</strain>
        <strain evidence="7 8">YKB32</strain>
    </source>
</reference>
<dbReference type="OrthoDB" id="23548at2157"/>
<gene>
    <name evidence="6" type="ORF">CGL51_07470</name>
    <name evidence="7" type="ORF">CGL52_04770</name>
</gene>
<comment type="caution">
    <text evidence="7">The sequence shown here is derived from an EMBL/GenBank/DDBJ whole genome shotgun (WGS) entry which is preliminary data.</text>
</comment>
<evidence type="ECO:0000256" key="2">
    <source>
        <dbReference type="ARBA" id="ARBA00022722"/>
    </source>
</evidence>
<evidence type="ECO:0000313" key="6">
    <source>
        <dbReference type="EMBL" id="RFA95602.1"/>
    </source>
</evidence>
<evidence type="ECO:0000256" key="1">
    <source>
        <dbReference type="ARBA" id="ARBA00022649"/>
    </source>
</evidence>
<proteinExistence type="inferred from homology"/>
<evidence type="ECO:0000313" key="8">
    <source>
        <dbReference type="Proteomes" id="UP000256877"/>
    </source>
</evidence>
<keyword evidence="2" id="KW-0540">Nuclease</keyword>
<dbReference type="Pfam" id="PF01934">
    <property type="entry name" value="HepT-like"/>
    <property type="match status" value="1"/>
</dbReference>
<evidence type="ECO:0000256" key="5">
    <source>
        <dbReference type="SAM" id="Phobius"/>
    </source>
</evidence>
<evidence type="ECO:0000313" key="7">
    <source>
        <dbReference type="EMBL" id="RFA99202.1"/>
    </source>
</evidence>
<evidence type="ECO:0000256" key="4">
    <source>
        <dbReference type="ARBA" id="ARBA00024207"/>
    </source>
</evidence>
<dbReference type="EMBL" id="NMUE01000021">
    <property type="protein sequence ID" value="RFA95602.1"/>
    <property type="molecule type" value="Genomic_DNA"/>
</dbReference>
<evidence type="ECO:0008006" key="10">
    <source>
        <dbReference type="Google" id="ProtNLM"/>
    </source>
</evidence>
<keyword evidence="1" id="KW-1277">Toxin-antitoxin system</keyword>
<dbReference type="InterPro" id="IPR008201">
    <property type="entry name" value="HepT-like"/>
</dbReference>
<evidence type="ECO:0000313" key="9">
    <source>
        <dbReference type="Proteomes" id="UP000257123"/>
    </source>
</evidence>
<name>A0A371R539_9CREN</name>
<dbReference type="InterPro" id="IPR037038">
    <property type="entry name" value="HepT-like_sf"/>
</dbReference>
<evidence type="ECO:0000256" key="3">
    <source>
        <dbReference type="ARBA" id="ARBA00022801"/>
    </source>
</evidence>
<dbReference type="PANTHER" id="PTHR33397:SF5">
    <property type="entry name" value="RNASE YUTE-RELATED"/>
    <property type="match status" value="1"/>
</dbReference>
<protein>
    <recommendedName>
        <fullName evidence="10">DUF86 domain-containing protein</fullName>
    </recommendedName>
</protein>
<organism evidence="7 8">
    <name type="scientific">Pyrobaculum aerophilum</name>
    <dbReference type="NCBI Taxonomy" id="13773"/>
    <lineage>
        <taxon>Archaea</taxon>
        <taxon>Thermoproteota</taxon>
        <taxon>Thermoprotei</taxon>
        <taxon>Thermoproteales</taxon>
        <taxon>Thermoproteaceae</taxon>
        <taxon>Pyrobaculum</taxon>
    </lineage>
</organism>
<keyword evidence="3" id="KW-0378">Hydrolase</keyword>
<dbReference type="AlphaFoldDB" id="A0A371R539"/>
<keyword evidence="5" id="KW-0472">Membrane</keyword>
<comment type="similarity">
    <text evidence="4">Belongs to the HepT RNase toxin family.</text>
</comment>
<dbReference type="Proteomes" id="UP000256877">
    <property type="component" value="Unassembled WGS sequence"/>
</dbReference>
<accession>A0A371R539</accession>
<dbReference type="EMBL" id="NMUF01000009">
    <property type="protein sequence ID" value="RFA99202.1"/>
    <property type="molecule type" value="Genomic_DNA"/>
</dbReference>
<keyword evidence="5" id="KW-0812">Transmembrane</keyword>
<dbReference type="GO" id="GO:0110001">
    <property type="term" value="C:toxin-antitoxin complex"/>
    <property type="evidence" value="ECO:0007669"/>
    <property type="project" value="InterPro"/>
</dbReference>
<dbReference type="Gene3D" id="1.20.120.580">
    <property type="entry name" value="bsu32300-like"/>
    <property type="match status" value="1"/>
</dbReference>
<feature type="transmembrane region" description="Helical" evidence="5">
    <location>
        <begin position="16"/>
        <end position="36"/>
    </location>
</feature>
<keyword evidence="5" id="KW-1133">Transmembrane helix</keyword>